<evidence type="ECO:0000313" key="3">
    <source>
        <dbReference type="Proteomes" id="UP001605036"/>
    </source>
</evidence>
<comment type="caution">
    <text evidence="2">The sequence shown here is derived from an EMBL/GenBank/DDBJ whole genome shotgun (WGS) entry which is preliminary data.</text>
</comment>
<proteinExistence type="predicted"/>
<protein>
    <submittedName>
        <fullName evidence="2">Uncharacterized protein</fullName>
    </submittedName>
</protein>
<feature type="compositionally biased region" description="Basic and acidic residues" evidence="1">
    <location>
        <begin position="62"/>
        <end position="75"/>
    </location>
</feature>
<evidence type="ECO:0000313" key="2">
    <source>
        <dbReference type="EMBL" id="KAL2630462.1"/>
    </source>
</evidence>
<dbReference type="EMBL" id="JBHFFA010000004">
    <property type="protein sequence ID" value="KAL2630462.1"/>
    <property type="molecule type" value="Genomic_DNA"/>
</dbReference>
<dbReference type="Proteomes" id="UP001605036">
    <property type="component" value="Unassembled WGS sequence"/>
</dbReference>
<reference evidence="2 3" key="1">
    <citation type="submission" date="2024-09" db="EMBL/GenBank/DDBJ databases">
        <title>Chromosome-scale assembly of Riccia fluitans.</title>
        <authorList>
            <person name="Paukszto L."/>
            <person name="Sawicki J."/>
            <person name="Karawczyk K."/>
            <person name="Piernik-Szablinska J."/>
            <person name="Szczecinska M."/>
            <person name="Mazdziarz M."/>
        </authorList>
    </citation>
    <scope>NUCLEOTIDE SEQUENCE [LARGE SCALE GENOMIC DNA]</scope>
    <source>
        <strain evidence="2">Rf_01</strain>
        <tissue evidence="2">Aerial parts of the thallus</tissue>
    </source>
</reference>
<keyword evidence="3" id="KW-1185">Reference proteome</keyword>
<gene>
    <name evidence="2" type="ORF">R1flu_015148</name>
</gene>
<accession>A0ABD1YL94</accession>
<sequence>MTWQSDMKRVSCLFPNSSGSGKMSGGRAVKVVCRLHAWRRLCKKLLRSFWPARSASRTGGHRKPESTPWTRDDRCQLGEEDQITPEYTLRLRNLSGVHLTRLTAP</sequence>
<feature type="region of interest" description="Disordered" evidence="1">
    <location>
        <begin position="53"/>
        <end position="75"/>
    </location>
</feature>
<evidence type="ECO:0000256" key="1">
    <source>
        <dbReference type="SAM" id="MobiDB-lite"/>
    </source>
</evidence>
<organism evidence="2 3">
    <name type="scientific">Riccia fluitans</name>
    <dbReference type="NCBI Taxonomy" id="41844"/>
    <lineage>
        <taxon>Eukaryota</taxon>
        <taxon>Viridiplantae</taxon>
        <taxon>Streptophyta</taxon>
        <taxon>Embryophyta</taxon>
        <taxon>Marchantiophyta</taxon>
        <taxon>Marchantiopsida</taxon>
        <taxon>Marchantiidae</taxon>
        <taxon>Marchantiales</taxon>
        <taxon>Ricciaceae</taxon>
        <taxon>Riccia</taxon>
    </lineage>
</organism>
<name>A0ABD1YL94_9MARC</name>
<dbReference type="AlphaFoldDB" id="A0ABD1YL94"/>